<dbReference type="Proteomes" id="UP000193144">
    <property type="component" value="Unassembled WGS sequence"/>
</dbReference>
<comment type="caution">
    <text evidence="1">The sequence shown here is derived from an EMBL/GenBank/DDBJ whole genome shotgun (WGS) entry which is preliminary data.</text>
</comment>
<reference evidence="1 2" key="1">
    <citation type="submission" date="2016-07" db="EMBL/GenBank/DDBJ databases">
        <title>Pervasive Adenine N6-methylation of Active Genes in Fungi.</title>
        <authorList>
            <consortium name="DOE Joint Genome Institute"/>
            <person name="Mondo S.J."/>
            <person name="Dannebaum R.O."/>
            <person name="Kuo R.C."/>
            <person name="Labutti K."/>
            <person name="Haridas S."/>
            <person name="Kuo A."/>
            <person name="Salamov A."/>
            <person name="Ahrendt S.R."/>
            <person name="Lipzen A."/>
            <person name="Sullivan W."/>
            <person name="Andreopoulos W.B."/>
            <person name="Clum A."/>
            <person name="Lindquist E."/>
            <person name="Daum C."/>
            <person name="Ramamoorthy G.K."/>
            <person name="Gryganskyi A."/>
            <person name="Culley D."/>
            <person name="Magnuson J.K."/>
            <person name="James T.Y."/>
            <person name="O'Malley M.A."/>
            <person name="Stajich J.E."/>
            <person name="Spatafora J.W."/>
            <person name="Visel A."/>
            <person name="Grigoriev I.V."/>
        </authorList>
    </citation>
    <scope>NUCLEOTIDE SEQUENCE [LARGE SCALE GENOMIC DNA]</scope>
    <source>
        <strain evidence="1 2">CBS 115471</strain>
    </source>
</reference>
<proteinExistence type="predicted"/>
<dbReference type="AlphaFoldDB" id="A0A1Y1Z695"/>
<organism evidence="1 2">
    <name type="scientific">Clohesyomyces aquaticus</name>
    <dbReference type="NCBI Taxonomy" id="1231657"/>
    <lineage>
        <taxon>Eukaryota</taxon>
        <taxon>Fungi</taxon>
        <taxon>Dikarya</taxon>
        <taxon>Ascomycota</taxon>
        <taxon>Pezizomycotina</taxon>
        <taxon>Dothideomycetes</taxon>
        <taxon>Pleosporomycetidae</taxon>
        <taxon>Pleosporales</taxon>
        <taxon>Lindgomycetaceae</taxon>
        <taxon>Clohesyomyces</taxon>
    </lineage>
</organism>
<dbReference type="EMBL" id="MCFA01000122">
    <property type="protein sequence ID" value="ORY05822.1"/>
    <property type="molecule type" value="Genomic_DNA"/>
</dbReference>
<gene>
    <name evidence="1" type="ORF">BCR34DRAFT_590796</name>
</gene>
<accession>A0A1Y1Z695</accession>
<name>A0A1Y1Z695_9PLEO</name>
<evidence type="ECO:0000313" key="1">
    <source>
        <dbReference type="EMBL" id="ORY05822.1"/>
    </source>
</evidence>
<dbReference type="OrthoDB" id="5423360at2759"/>
<dbReference type="STRING" id="1231657.A0A1Y1Z695"/>
<dbReference type="SUPFAM" id="SSF75304">
    <property type="entry name" value="Amidase signature (AS) enzymes"/>
    <property type="match status" value="1"/>
</dbReference>
<keyword evidence="2" id="KW-1185">Reference proteome</keyword>
<sequence length="190" mass="21662">MERVYADQNSIQFYNTIGKPLAERYAAYNNGSYFPSDPVVNASYYDAQNAATIARLPQSIRKCEIFGQRWNTHIQKSSNATCSESIFAHSYHIAPAMEKITYVPVGVVTRYYNGVFANLAGIPEIVVPIGQIRFWSPYSERWEWQPVTVAFEAARGCDLQLFELVERLEGLGLLRETLPGKVVYYTDEVW</sequence>
<protein>
    <submittedName>
        <fullName evidence="1">Uncharacterized protein</fullName>
    </submittedName>
</protein>
<dbReference type="InterPro" id="IPR036928">
    <property type="entry name" value="AS_sf"/>
</dbReference>
<evidence type="ECO:0000313" key="2">
    <source>
        <dbReference type="Proteomes" id="UP000193144"/>
    </source>
</evidence>